<name>A0A0F8Y7U3_9ZZZZ</name>
<comment type="caution">
    <text evidence="4">The sequence shown here is derived from an EMBL/GenBank/DDBJ whole genome shotgun (WGS) entry which is preliminary data.</text>
</comment>
<protein>
    <recommendedName>
        <fullName evidence="3">L-arabinose isomerase central domain-containing protein</fullName>
    </recommendedName>
</protein>
<dbReference type="GO" id="GO:0005737">
    <property type="term" value="C:cytoplasm"/>
    <property type="evidence" value="ECO:0007669"/>
    <property type="project" value="InterPro"/>
</dbReference>
<dbReference type="EMBL" id="LAZR01054980">
    <property type="protein sequence ID" value="KKK77388.1"/>
    <property type="molecule type" value="Genomic_DNA"/>
</dbReference>
<organism evidence="4">
    <name type="scientific">marine sediment metagenome</name>
    <dbReference type="NCBI Taxonomy" id="412755"/>
    <lineage>
        <taxon>unclassified sequences</taxon>
        <taxon>metagenomes</taxon>
        <taxon>ecological metagenomes</taxon>
    </lineage>
</organism>
<feature type="non-terminal residue" evidence="4">
    <location>
        <position position="324"/>
    </location>
</feature>
<dbReference type="InterPro" id="IPR055390">
    <property type="entry name" value="AraA_central"/>
</dbReference>
<keyword evidence="1" id="KW-0413">Isomerase</keyword>
<dbReference type="SUPFAM" id="SSF53743">
    <property type="entry name" value="FucI/AraA N-terminal and middle domains"/>
    <property type="match status" value="1"/>
</dbReference>
<dbReference type="PANTHER" id="PTHR36120">
    <property type="entry name" value="FUCOSE ISOMERASE"/>
    <property type="match status" value="1"/>
</dbReference>
<dbReference type="Pfam" id="PF24856">
    <property type="entry name" value="AraA_central"/>
    <property type="match status" value="1"/>
</dbReference>
<reference evidence="4" key="1">
    <citation type="journal article" date="2015" name="Nature">
        <title>Complex archaea that bridge the gap between prokaryotes and eukaryotes.</title>
        <authorList>
            <person name="Spang A."/>
            <person name="Saw J.H."/>
            <person name="Jorgensen S.L."/>
            <person name="Zaremba-Niedzwiedzka K."/>
            <person name="Martijn J."/>
            <person name="Lind A.E."/>
            <person name="van Eijk R."/>
            <person name="Schleper C."/>
            <person name="Guy L."/>
            <person name="Ettema T.J."/>
        </authorList>
    </citation>
    <scope>NUCLEOTIDE SEQUENCE</scope>
</reference>
<gene>
    <name evidence="4" type="ORF">LCGC14_2854130</name>
</gene>
<proteinExistence type="predicted"/>
<accession>A0A0F8Y7U3</accession>
<dbReference type="GO" id="GO:0016861">
    <property type="term" value="F:intramolecular oxidoreductase activity, interconverting aldoses and ketoses"/>
    <property type="evidence" value="ECO:0007669"/>
    <property type="project" value="InterPro"/>
</dbReference>
<sequence>MMNTRQPKIGLFAGGMETYWTETGMNKLPAALQKSALKLKNRLEKNCEVVYPFLVGNEANAKKAGKIFVENEVDMVLMYHATYVDDAMSVTLIDELKGIFPVLFLSQGFANIPDTFSLIEAGTTWGVNSAAQLPSSLKRLWPHFNLGFVFGHMENDRAISEIMSYAKAARCVKKLKGKKIGFLPHRSEGCPMYDTYPDESRMMGQTGVRMSFIYIKELLEKMEQVEDEKTKSLTEELYRMYEVIEPPREEVALAARQAIALERLVQEKEIDALAIDVFPGLTPICGMIPSVGMAKLIDKGIVVTSEGDLSVAVAGLIIKELCGK</sequence>
<evidence type="ECO:0000313" key="4">
    <source>
        <dbReference type="EMBL" id="KKK77388.1"/>
    </source>
</evidence>
<dbReference type="PANTHER" id="PTHR36120:SF1">
    <property type="entry name" value="L-FUCOSE ISOMERASE C-TERMINAL DOMAIN-CONTAINING PROTEIN"/>
    <property type="match status" value="1"/>
</dbReference>
<evidence type="ECO:0000259" key="3">
    <source>
        <dbReference type="Pfam" id="PF24856"/>
    </source>
</evidence>
<evidence type="ECO:0000256" key="1">
    <source>
        <dbReference type="ARBA" id="ARBA00023235"/>
    </source>
</evidence>
<evidence type="ECO:0000256" key="2">
    <source>
        <dbReference type="ARBA" id="ARBA00023277"/>
    </source>
</evidence>
<dbReference type="AlphaFoldDB" id="A0A0F8Y7U3"/>
<dbReference type="InterPro" id="IPR009015">
    <property type="entry name" value="Fucose_isomerase_N/cen_sf"/>
</dbReference>
<feature type="domain" description="L-arabinose isomerase central" evidence="3">
    <location>
        <begin position="205"/>
        <end position="316"/>
    </location>
</feature>
<dbReference type="GO" id="GO:0005996">
    <property type="term" value="P:monosaccharide metabolic process"/>
    <property type="evidence" value="ECO:0007669"/>
    <property type="project" value="InterPro"/>
</dbReference>
<keyword evidence="2" id="KW-0119">Carbohydrate metabolism</keyword>